<proteinExistence type="predicted"/>
<sequence>MSSLLPKRLLPTIIYLTILLTSSSPTPSLAAPAPLPAAAEPSAPDVTKLFNGLGHIFVLNATSYSDASISDTIGCLSDTGYVVSTFSGFVSESESQSKSNCAVFSTITSYPKTINSRIGGCSFGNQAMPTNEDSKYGARQHAWSCNEDAGMVPEGERYYTINGFKHPFICNGNLNCYYDIPRAPLPAPSSSSKEDSNTKKDKVFVWQYAWGSEQMGITPGHLQVLWMWVPVGTKAE</sequence>
<reference evidence="2 3" key="1">
    <citation type="submission" date="2017-07" db="EMBL/GenBank/DDBJ databases">
        <title>Genome sequence of the Sordaria macrospora wild type strain R19027.</title>
        <authorList>
            <person name="Nowrousian M."/>
            <person name="Teichert I."/>
            <person name="Kueck U."/>
        </authorList>
    </citation>
    <scope>NUCLEOTIDE SEQUENCE [LARGE SCALE GENOMIC DNA]</scope>
    <source>
        <strain evidence="2 3">R19027</strain>
        <tissue evidence="2">Mycelium</tissue>
    </source>
</reference>
<comment type="caution">
    <text evidence="2">The sequence shown here is derived from an EMBL/GenBank/DDBJ whole genome shotgun (WGS) entry which is preliminary data.</text>
</comment>
<dbReference type="VEuPathDB" id="FungiDB:SMAC_06101"/>
<accession>A0A8S8ZST8</accession>
<dbReference type="OMA" id="CFGDVAC"/>
<evidence type="ECO:0000313" key="2">
    <source>
        <dbReference type="EMBL" id="KAA8631435.1"/>
    </source>
</evidence>
<gene>
    <name evidence="2" type="ORF">SMACR_06101</name>
</gene>
<dbReference type="EMBL" id="NMPR01000077">
    <property type="protein sequence ID" value="KAA8631435.1"/>
    <property type="molecule type" value="Genomic_DNA"/>
</dbReference>
<name>A0A8S8ZST8_SORMA</name>
<feature type="chain" id="PRO_5035829236" evidence="1">
    <location>
        <begin position="31"/>
        <end position="236"/>
    </location>
</feature>
<feature type="signal peptide" evidence="1">
    <location>
        <begin position="1"/>
        <end position="30"/>
    </location>
</feature>
<evidence type="ECO:0000256" key="1">
    <source>
        <dbReference type="SAM" id="SignalP"/>
    </source>
</evidence>
<keyword evidence="1" id="KW-0732">Signal</keyword>
<protein>
    <submittedName>
        <fullName evidence="2">Uncharacterized protein</fullName>
    </submittedName>
</protein>
<dbReference type="AlphaFoldDB" id="A0A8S8ZST8"/>
<organism evidence="2 3">
    <name type="scientific">Sordaria macrospora</name>
    <dbReference type="NCBI Taxonomy" id="5147"/>
    <lineage>
        <taxon>Eukaryota</taxon>
        <taxon>Fungi</taxon>
        <taxon>Dikarya</taxon>
        <taxon>Ascomycota</taxon>
        <taxon>Pezizomycotina</taxon>
        <taxon>Sordariomycetes</taxon>
        <taxon>Sordariomycetidae</taxon>
        <taxon>Sordariales</taxon>
        <taxon>Sordariaceae</taxon>
        <taxon>Sordaria</taxon>
    </lineage>
</organism>
<evidence type="ECO:0000313" key="3">
    <source>
        <dbReference type="Proteomes" id="UP000433876"/>
    </source>
</evidence>
<dbReference type="Proteomes" id="UP000433876">
    <property type="component" value="Unassembled WGS sequence"/>
</dbReference>